<name>A0A285IUV8_9ACTN</name>
<accession>A0A285IUV8</accession>
<dbReference type="EMBL" id="OBDY01000012">
    <property type="protein sequence ID" value="SNY51762.1"/>
    <property type="molecule type" value="Genomic_DNA"/>
</dbReference>
<feature type="transmembrane region" description="Helical" evidence="2">
    <location>
        <begin position="12"/>
        <end position="30"/>
    </location>
</feature>
<dbReference type="OrthoDB" id="3296713at2"/>
<feature type="region of interest" description="Disordered" evidence="1">
    <location>
        <begin position="64"/>
        <end position="86"/>
    </location>
</feature>
<evidence type="ECO:0000256" key="1">
    <source>
        <dbReference type="SAM" id="MobiDB-lite"/>
    </source>
</evidence>
<keyword evidence="4" id="KW-1185">Reference proteome</keyword>
<gene>
    <name evidence="3" type="ORF">SAMN05421748_11286</name>
</gene>
<dbReference type="RefSeq" id="WP_097322701.1">
    <property type="nucleotide sequence ID" value="NZ_OBDY01000012.1"/>
</dbReference>
<proteinExistence type="predicted"/>
<keyword evidence="2" id="KW-1133">Transmembrane helix</keyword>
<protein>
    <submittedName>
        <fullName evidence="3">Uncharacterized protein</fullName>
    </submittedName>
</protein>
<sequence>MRPHRADGVSLSFGILFLLVVAWWAVSAVVNVHLPAVGWLVAGGLIVFGVIGLLGALRSARGGTPEPAMATAVPAPAPDPEIPGDLPPEMHASIVRELLEEPSERFTKEHPASPEK</sequence>
<reference evidence="3 4" key="1">
    <citation type="submission" date="2017-09" db="EMBL/GenBank/DDBJ databases">
        <authorList>
            <person name="Ehlers B."/>
            <person name="Leendertz F.H."/>
        </authorList>
    </citation>
    <scope>NUCLEOTIDE SEQUENCE [LARGE SCALE GENOMIC DNA]</scope>
    <source>
        <strain evidence="3 4">CGMCC 4.6857</strain>
    </source>
</reference>
<evidence type="ECO:0000256" key="2">
    <source>
        <dbReference type="SAM" id="Phobius"/>
    </source>
</evidence>
<keyword evidence="2" id="KW-0812">Transmembrane</keyword>
<evidence type="ECO:0000313" key="4">
    <source>
        <dbReference type="Proteomes" id="UP000219612"/>
    </source>
</evidence>
<organism evidence="3 4">
    <name type="scientific">Paractinoplanes atraurantiacus</name>
    <dbReference type="NCBI Taxonomy" id="1036182"/>
    <lineage>
        <taxon>Bacteria</taxon>
        <taxon>Bacillati</taxon>
        <taxon>Actinomycetota</taxon>
        <taxon>Actinomycetes</taxon>
        <taxon>Micromonosporales</taxon>
        <taxon>Micromonosporaceae</taxon>
        <taxon>Paractinoplanes</taxon>
    </lineage>
</organism>
<feature type="transmembrane region" description="Helical" evidence="2">
    <location>
        <begin position="36"/>
        <end position="57"/>
    </location>
</feature>
<evidence type="ECO:0000313" key="3">
    <source>
        <dbReference type="EMBL" id="SNY51762.1"/>
    </source>
</evidence>
<feature type="compositionally biased region" description="Low complexity" evidence="1">
    <location>
        <begin position="64"/>
        <end position="74"/>
    </location>
</feature>
<keyword evidence="2" id="KW-0472">Membrane</keyword>
<dbReference type="Proteomes" id="UP000219612">
    <property type="component" value="Unassembled WGS sequence"/>
</dbReference>
<dbReference type="AlphaFoldDB" id="A0A285IUV8"/>